<dbReference type="eggNOG" id="COG4137">
    <property type="taxonomic scope" value="Bacteria"/>
</dbReference>
<sequence length="272" mass="29645">MESLPSILASAPPVQLILSVLAAIAYAWPALRAQHLSMRTAKAWVGVAWLLHGTVLVWSLWGASARFGFAPALSMTTWLVAAVYGVESQFFPQLPTRWALSAIGAAAVMLAFIFPGNAMPNTASVWLPMHLAFGVACYGLFGTAVVHAWFMTRAEKHIRHAEDPHSGLPLLTLERLTYRFVAGGFVLLSLTLALGFGYGDVLYGLDHAWHWDHKTVFSVLAWLTFATLLVGRAGFGWRGKRAVGVLYTGSAFLLLAYVGSRFVMEIVLGRTL</sequence>
<name>A0A1P8KDN6_9BURK</name>
<keyword evidence="1" id="KW-0472">Membrane</keyword>
<feature type="transmembrane region" description="Helical" evidence="1">
    <location>
        <begin position="98"/>
        <end position="118"/>
    </location>
</feature>
<dbReference type="InterPro" id="IPR002541">
    <property type="entry name" value="Cyt_c_assembly"/>
</dbReference>
<dbReference type="PANTHER" id="PTHR38034:SF1">
    <property type="entry name" value="INNER MEMBRANE PROTEIN YPJD"/>
    <property type="match status" value="1"/>
</dbReference>
<dbReference type="Pfam" id="PF01578">
    <property type="entry name" value="Cytochrom_C_asm"/>
    <property type="match status" value="1"/>
</dbReference>
<feature type="domain" description="Cytochrome c assembly protein" evidence="2">
    <location>
        <begin position="73"/>
        <end position="267"/>
    </location>
</feature>
<dbReference type="RefSeq" id="WP_029708521.1">
    <property type="nucleotide sequence ID" value="NZ_CP019239.1"/>
</dbReference>
<feature type="transmembrane region" description="Helical" evidence="1">
    <location>
        <begin position="43"/>
        <end position="61"/>
    </location>
</feature>
<feature type="transmembrane region" description="Helical" evidence="1">
    <location>
        <begin position="216"/>
        <end position="235"/>
    </location>
</feature>
<dbReference type="STRING" id="1484693.RS694_17010"/>
<feature type="transmembrane region" description="Helical" evidence="1">
    <location>
        <begin position="130"/>
        <end position="150"/>
    </location>
</feature>
<accession>A0A1P8KDN6</accession>
<dbReference type="InterPro" id="IPR052372">
    <property type="entry name" value="YpjD/HemX"/>
</dbReference>
<proteinExistence type="predicted"/>
<feature type="transmembrane region" description="Helical" evidence="1">
    <location>
        <begin position="176"/>
        <end position="196"/>
    </location>
</feature>
<evidence type="ECO:0000313" key="4">
    <source>
        <dbReference type="Proteomes" id="UP000186110"/>
    </source>
</evidence>
<gene>
    <name evidence="3" type="ORF">RS694_17010</name>
</gene>
<feature type="transmembrane region" description="Helical" evidence="1">
    <location>
        <begin position="67"/>
        <end position="86"/>
    </location>
</feature>
<reference evidence="3 4" key="1">
    <citation type="submission" date="2017-01" db="EMBL/GenBank/DDBJ databases">
        <authorList>
            <person name="Mah S.A."/>
            <person name="Swanson W.J."/>
            <person name="Moy G.W."/>
            <person name="Vacquier V.D."/>
        </authorList>
    </citation>
    <scope>NUCLEOTIDE SEQUENCE [LARGE SCALE GENOMIC DNA]</scope>
    <source>
        <strain evidence="3 4">DSM 22694</strain>
    </source>
</reference>
<keyword evidence="4" id="KW-1185">Reference proteome</keyword>
<dbReference type="Proteomes" id="UP000186110">
    <property type="component" value="Chromosome"/>
</dbReference>
<dbReference type="AlphaFoldDB" id="A0A1P8KDN6"/>
<keyword evidence="1" id="KW-1133">Transmembrane helix</keyword>
<feature type="transmembrane region" description="Helical" evidence="1">
    <location>
        <begin position="12"/>
        <end position="31"/>
    </location>
</feature>
<dbReference type="EMBL" id="CP019239">
    <property type="protein sequence ID" value="APW44066.1"/>
    <property type="molecule type" value="Genomic_DNA"/>
</dbReference>
<dbReference type="GO" id="GO:0020037">
    <property type="term" value="F:heme binding"/>
    <property type="evidence" value="ECO:0007669"/>
    <property type="project" value="InterPro"/>
</dbReference>
<dbReference type="KEGG" id="rsb:RS694_17010"/>
<evidence type="ECO:0000259" key="2">
    <source>
        <dbReference type="Pfam" id="PF01578"/>
    </source>
</evidence>
<dbReference type="PANTHER" id="PTHR38034">
    <property type="entry name" value="INNER MEMBRANE PROTEIN YPJD"/>
    <property type="match status" value="1"/>
</dbReference>
<organism evidence="3 4">
    <name type="scientific">Rhodoferax saidenbachensis</name>
    <dbReference type="NCBI Taxonomy" id="1484693"/>
    <lineage>
        <taxon>Bacteria</taxon>
        <taxon>Pseudomonadati</taxon>
        <taxon>Pseudomonadota</taxon>
        <taxon>Betaproteobacteria</taxon>
        <taxon>Burkholderiales</taxon>
        <taxon>Comamonadaceae</taxon>
        <taxon>Rhodoferax</taxon>
    </lineage>
</organism>
<dbReference type="GO" id="GO:0017004">
    <property type="term" value="P:cytochrome complex assembly"/>
    <property type="evidence" value="ECO:0007669"/>
    <property type="project" value="InterPro"/>
</dbReference>
<evidence type="ECO:0000313" key="3">
    <source>
        <dbReference type="EMBL" id="APW44066.1"/>
    </source>
</evidence>
<protein>
    <submittedName>
        <fullName evidence="3">Cytochrome C assembly protein</fullName>
    </submittedName>
</protein>
<evidence type="ECO:0000256" key="1">
    <source>
        <dbReference type="SAM" id="Phobius"/>
    </source>
</evidence>
<feature type="transmembrane region" description="Helical" evidence="1">
    <location>
        <begin position="242"/>
        <end position="264"/>
    </location>
</feature>
<keyword evidence="1" id="KW-0812">Transmembrane</keyword>